<dbReference type="STRING" id="989403.SAMN05421798_101127"/>
<dbReference type="GO" id="GO:0005525">
    <property type="term" value="F:GTP binding"/>
    <property type="evidence" value="ECO:0007669"/>
    <property type="project" value="UniProtKB-KW"/>
</dbReference>
<evidence type="ECO:0000256" key="4">
    <source>
        <dbReference type="ARBA" id="ARBA00023134"/>
    </source>
</evidence>
<keyword evidence="3" id="KW-0547">Nucleotide-binding</keyword>
<keyword evidence="6" id="KW-1185">Reference proteome</keyword>
<dbReference type="Pfam" id="PF01983">
    <property type="entry name" value="CofC"/>
    <property type="match status" value="1"/>
</dbReference>
<keyword evidence="2 5" id="KW-0548">Nucleotidyltransferase</keyword>
<gene>
    <name evidence="5" type="primary">cofC</name>
    <name evidence="5" type="ORF">PsAD2_03853</name>
</gene>
<keyword evidence="4" id="KW-0342">GTP-binding</keyword>
<dbReference type="EC" id="2.7.7.68" evidence="5"/>
<comment type="caution">
    <text evidence="5">The sequence shown here is derived from an EMBL/GenBank/DDBJ whole genome shotgun (WGS) entry which is preliminary data.</text>
</comment>
<dbReference type="RefSeq" id="WP_068009585.1">
    <property type="nucleotide sequence ID" value="NZ_FOFM01000001.1"/>
</dbReference>
<protein>
    <submittedName>
        <fullName evidence="5">2-phospho-L-lactate guanylyltransferase</fullName>
        <ecNumber evidence="5">2.7.7.68</ecNumber>
    </submittedName>
</protein>
<dbReference type="GO" id="GO:0043814">
    <property type="term" value="F:phospholactate guanylyltransferase activity"/>
    <property type="evidence" value="ECO:0007669"/>
    <property type="project" value="UniProtKB-EC"/>
</dbReference>
<reference evidence="5 6" key="1">
    <citation type="journal article" date="2016" name="Front. Microbiol.">
        <title>Comparative Genomic Analysis Reveals a Diverse Repertoire of Genes Involved in Prokaryote-Eukaryote Interactions within the Pseudovibrio Genus.</title>
        <authorList>
            <person name="Romano S."/>
            <person name="Fernandez-Guerra A."/>
            <person name="Reen F.J."/>
            <person name="Glockner F.O."/>
            <person name="Crowley S.P."/>
            <person name="O'Sullivan O."/>
            <person name="Cotter P.D."/>
            <person name="Adams C."/>
            <person name="Dobson A.D."/>
            <person name="O'Gara F."/>
        </authorList>
    </citation>
    <scope>NUCLEOTIDE SEQUENCE [LARGE SCALE GENOMIC DNA]</scope>
    <source>
        <strain evidence="5 6">Ad2</strain>
    </source>
</reference>
<name>A0A165UM93_9HYPH</name>
<dbReference type="OrthoDB" id="6334386at2"/>
<dbReference type="Proteomes" id="UP000076577">
    <property type="component" value="Unassembled WGS sequence"/>
</dbReference>
<dbReference type="InterPro" id="IPR002835">
    <property type="entry name" value="CofC"/>
</dbReference>
<evidence type="ECO:0000313" key="6">
    <source>
        <dbReference type="Proteomes" id="UP000076577"/>
    </source>
</evidence>
<dbReference type="PANTHER" id="PTHR40392:SF1">
    <property type="entry name" value="2-PHOSPHO-L-LACTATE GUANYLYLTRANSFERASE"/>
    <property type="match status" value="1"/>
</dbReference>
<dbReference type="Gene3D" id="3.90.550.10">
    <property type="entry name" value="Spore Coat Polysaccharide Biosynthesis Protein SpsA, Chain A"/>
    <property type="match status" value="1"/>
</dbReference>
<organism evidence="5 6">
    <name type="scientific">Pseudovibrio axinellae</name>
    <dbReference type="NCBI Taxonomy" id="989403"/>
    <lineage>
        <taxon>Bacteria</taxon>
        <taxon>Pseudomonadati</taxon>
        <taxon>Pseudomonadota</taxon>
        <taxon>Alphaproteobacteria</taxon>
        <taxon>Hyphomicrobiales</taxon>
        <taxon>Stappiaceae</taxon>
        <taxon>Pseudovibrio</taxon>
    </lineage>
</organism>
<proteinExistence type="predicted"/>
<evidence type="ECO:0000256" key="3">
    <source>
        <dbReference type="ARBA" id="ARBA00022741"/>
    </source>
</evidence>
<sequence>MTEKLVKTLIVVPVKDFALAKSRLGPHLDAVERAKVAENLFAQTLSFLQEVQHRNRIAVDVAVVTSSEEIAERVGTGFAHLIREAQVAGLNSALATAADWASTHNYETLCVLPADIAAPDFEEFERILSLGGKPLSLTLCPSHDYGTNVLVVTPPNAITFTYGSASFLKHQKQAAERGLECIIAPSSSFSRDIDYMEDLTVAQPMLLTKLSERRAV</sequence>
<dbReference type="AlphaFoldDB" id="A0A165UM93"/>
<evidence type="ECO:0000313" key="5">
    <source>
        <dbReference type="EMBL" id="KZL12547.1"/>
    </source>
</evidence>
<dbReference type="InterPro" id="IPR029044">
    <property type="entry name" value="Nucleotide-diphossugar_trans"/>
</dbReference>
<evidence type="ECO:0000256" key="2">
    <source>
        <dbReference type="ARBA" id="ARBA00022695"/>
    </source>
</evidence>
<dbReference type="NCBIfam" id="TIGR03552">
    <property type="entry name" value="F420_cofC"/>
    <property type="match status" value="1"/>
</dbReference>
<accession>A0A165UM93</accession>
<keyword evidence="1 5" id="KW-0808">Transferase</keyword>
<dbReference type="PATRIC" id="fig|989403.3.peg.4196"/>
<evidence type="ECO:0000256" key="1">
    <source>
        <dbReference type="ARBA" id="ARBA00022679"/>
    </source>
</evidence>
<dbReference type="SUPFAM" id="SSF53448">
    <property type="entry name" value="Nucleotide-diphospho-sugar transferases"/>
    <property type="match status" value="1"/>
</dbReference>
<dbReference type="PANTHER" id="PTHR40392">
    <property type="entry name" value="2-PHOSPHO-L-LACTATE GUANYLYLTRANSFERASE"/>
    <property type="match status" value="1"/>
</dbReference>
<dbReference type="EMBL" id="LMCB01000098">
    <property type="protein sequence ID" value="KZL12547.1"/>
    <property type="molecule type" value="Genomic_DNA"/>
</dbReference>